<evidence type="ECO:0000256" key="8">
    <source>
        <dbReference type="ARBA" id="ARBA00022801"/>
    </source>
</evidence>
<sequence>MAPSMSKFGVITTLLISLATVNGQNGSLYSGPAWNHEDYTTSPPVYPSPNITGKSWEAALEKAKAWVAQLTLEEKSQLVTGTEGPCVGNIAPIERLNFTGLCLQDGPLAIRQATYASVFPAGLTVAAAWDRDLAYHRGYEIGQEYKGKGSHVALGPVAGPLGRSGLGGRNWEGFSPDPYLTGSLMGDTIRGHQDAGVQACAKHYIGNEQETQRNPSDSSVSVSALAGNAAASGLTIEAISSNIDDRTLHELYLWPFYDAVHSGVASVMCSYVRVNGSYGCQNSKLLNGILKEELGFQGYVVSDWMATHAGYHAADAGLDMNMPGGIEFSKSVPSLWNANLTTSVNNGSLALSRLDDMAHRIMTPYFYLGQDKFPAIDADTPSTQTTWAEDTYRFNFTYGEKHVDVRADHHKLIRELGAAGTVLLKNTNGALPLKEGLKNVAVFGNDAGDLTNGLYFATLTTPTGFEFGVLPAAGGSGTGRFTYVVDPLTAIKNKVGHDGLVQYMLNNTEVAAGNGWDTINPQPEVCLVFLNTWASEGFDRTSLLLDNNGTGVVETVAANCDNTIVFTHSAGLNVLPFADHPNVTAILAGHLSGQEVGNSVVDVLWGDVNPSGKLPYTIAKAQQDYDFVSIVNSTELIETTDPNAWQDDFKERLLIDYRHFDYFNQSVEYEFGFGLSYTTFSLGHNITVNKASTGSISTLPEETDEVVPGGNPALWKELYKVTATVSNTGSVAGATVPQLYLSLPQVADEATTPVKVLRGFEKVKLQPGETATVTFSLTRRDLSYWDTFAQQWKISEGRFGAHVGLSSRDIQASTIFTPISAAAGSYRHRRF</sequence>
<keyword evidence="7 19" id="KW-0732">Signal</keyword>
<dbReference type="OrthoDB" id="416222at2759"/>
<evidence type="ECO:0000259" key="20">
    <source>
        <dbReference type="SMART" id="SM01217"/>
    </source>
</evidence>
<dbReference type="Gene3D" id="3.40.50.1700">
    <property type="entry name" value="Glycoside hydrolase family 3 C-terminal domain"/>
    <property type="match status" value="1"/>
</dbReference>
<dbReference type="STRING" id="675120.N1PP17"/>
<evidence type="ECO:0000256" key="2">
    <source>
        <dbReference type="ARBA" id="ARBA00004613"/>
    </source>
</evidence>
<evidence type="ECO:0000313" key="22">
    <source>
        <dbReference type="Proteomes" id="UP000016933"/>
    </source>
</evidence>
<comment type="similarity">
    <text evidence="4">Belongs to the glycosyl hydrolase 3 family.</text>
</comment>
<keyword evidence="13" id="KW-0624">Polysaccharide degradation</keyword>
<evidence type="ECO:0000256" key="17">
    <source>
        <dbReference type="ARBA" id="ARBA00041601"/>
    </source>
</evidence>
<evidence type="ECO:0000256" key="19">
    <source>
        <dbReference type="SAM" id="SignalP"/>
    </source>
</evidence>
<dbReference type="PANTHER" id="PTHR42715">
    <property type="entry name" value="BETA-GLUCOSIDASE"/>
    <property type="match status" value="1"/>
</dbReference>
<dbReference type="SMART" id="SM01217">
    <property type="entry name" value="Fn3_like"/>
    <property type="match status" value="1"/>
</dbReference>
<evidence type="ECO:0000256" key="1">
    <source>
        <dbReference type="ARBA" id="ARBA00000448"/>
    </source>
</evidence>
<evidence type="ECO:0000256" key="13">
    <source>
        <dbReference type="ARBA" id="ARBA00023326"/>
    </source>
</evidence>
<evidence type="ECO:0000313" key="21">
    <source>
        <dbReference type="EMBL" id="EME45166.1"/>
    </source>
</evidence>
<comment type="function">
    <text evidence="14">Beta-glucosidases are one of a number of cellulolytic enzymes involved in the degradation of cellulosic biomass. Catalyzes the last step releasing glucose from the inhibitory cellobiose.</text>
</comment>
<evidence type="ECO:0000256" key="5">
    <source>
        <dbReference type="ARBA" id="ARBA00012744"/>
    </source>
</evidence>
<reference evidence="21 22" key="2">
    <citation type="journal article" date="2012" name="PLoS Pathog.">
        <title>Diverse lifestyles and strategies of plant pathogenesis encoded in the genomes of eighteen Dothideomycetes fungi.</title>
        <authorList>
            <person name="Ohm R.A."/>
            <person name="Feau N."/>
            <person name="Henrissat B."/>
            <person name="Schoch C.L."/>
            <person name="Horwitz B.A."/>
            <person name="Barry K.W."/>
            <person name="Condon B.J."/>
            <person name="Copeland A.C."/>
            <person name="Dhillon B."/>
            <person name="Glaser F."/>
            <person name="Hesse C.N."/>
            <person name="Kosti I."/>
            <person name="LaButti K."/>
            <person name="Lindquist E.A."/>
            <person name="Lucas S."/>
            <person name="Salamov A.A."/>
            <person name="Bradshaw R.E."/>
            <person name="Ciuffetti L."/>
            <person name="Hamelin R.C."/>
            <person name="Kema G.H.J."/>
            <person name="Lawrence C."/>
            <person name="Scott J.A."/>
            <person name="Spatafora J.W."/>
            <person name="Turgeon B.G."/>
            <person name="de Wit P.J.G.M."/>
            <person name="Zhong S."/>
            <person name="Goodwin S.B."/>
            <person name="Grigoriev I.V."/>
        </authorList>
    </citation>
    <scope>NUCLEOTIDE SEQUENCE [LARGE SCALE GENOMIC DNA]</scope>
    <source>
        <strain evidence="22">NZE10 / CBS 128990</strain>
    </source>
</reference>
<dbReference type="InterPro" id="IPR050288">
    <property type="entry name" value="Cellulose_deg_GH3"/>
</dbReference>
<keyword evidence="12" id="KW-0326">Glycosidase</keyword>
<dbReference type="GO" id="GO:0005576">
    <property type="term" value="C:extracellular region"/>
    <property type="evidence" value="ECO:0007669"/>
    <property type="project" value="UniProtKB-SubCell"/>
</dbReference>
<organism evidence="21 22">
    <name type="scientific">Dothistroma septosporum (strain NZE10 / CBS 128990)</name>
    <name type="common">Red band needle blight fungus</name>
    <name type="synonym">Mycosphaerella pini</name>
    <dbReference type="NCBI Taxonomy" id="675120"/>
    <lineage>
        <taxon>Eukaryota</taxon>
        <taxon>Fungi</taxon>
        <taxon>Dikarya</taxon>
        <taxon>Ascomycota</taxon>
        <taxon>Pezizomycotina</taxon>
        <taxon>Dothideomycetes</taxon>
        <taxon>Dothideomycetidae</taxon>
        <taxon>Mycosphaerellales</taxon>
        <taxon>Mycosphaerellaceae</taxon>
        <taxon>Dothistroma</taxon>
    </lineage>
</organism>
<keyword evidence="11" id="KW-0119">Carbohydrate metabolism</keyword>
<dbReference type="InterPro" id="IPR036962">
    <property type="entry name" value="Glyco_hydro_3_N_sf"/>
</dbReference>
<feature type="domain" description="Fibronectin type III-like" evidence="20">
    <location>
        <begin position="735"/>
        <end position="807"/>
    </location>
</feature>
<dbReference type="HOGENOM" id="CLU_004542_2_3_1"/>
<dbReference type="GO" id="GO:0030245">
    <property type="term" value="P:cellulose catabolic process"/>
    <property type="evidence" value="ECO:0007669"/>
    <property type="project" value="UniProtKB-KW"/>
</dbReference>
<dbReference type="EMBL" id="KB446538">
    <property type="protein sequence ID" value="EME45166.1"/>
    <property type="molecule type" value="Genomic_DNA"/>
</dbReference>
<dbReference type="InterPro" id="IPR036881">
    <property type="entry name" value="Glyco_hydro_3_C_sf"/>
</dbReference>
<dbReference type="AlphaFoldDB" id="N1PP17"/>
<dbReference type="SUPFAM" id="SSF52279">
    <property type="entry name" value="Beta-D-glucan exohydrolase, C-terminal domain"/>
    <property type="match status" value="1"/>
</dbReference>
<dbReference type="InterPro" id="IPR017853">
    <property type="entry name" value="GH"/>
</dbReference>
<dbReference type="FunFam" id="3.20.20.300:FF:000002">
    <property type="entry name" value="Probable beta-glucosidase"/>
    <property type="match status" value="1"/>
</dbReference>
<evidence type="ECO:0000256" key="14">
    <source>
        <dbReference type="ARBA" id="ARBA00024983"/>
    </source>
</evidence>
<dbReference type="Pfam" id="PF14310">
    <property type="entry name" value="Fn3-like"/>
    <property type="match status" value="1"/>
</dbReference>
<dbReference type="FunFam" id="2.60.40.10:FF:000757">
    <property type="entry name" value="Beta-glucosidase G"/>
    <property type="match status" value="1"/>
</dbReference>
<dbReference type="Proteomes" id="UP000016933">
    <property type="component" value="Unassembled WGS sequence"/>
</dbReference>
<evidence type="ECO:0000256" key="11">
    <source>
        <dbReference type="ARBA" id="ARBA00023277"/>
    </source>
</evidence>
<gene>
    <name evidence="21" type="ORF">DOTSEDRAFT_71018</name>
</gene>
<dbReference type="OMA" id="PFGGRNW"/>
<dbReference type="eggNOG" id="ENOG502QR4D">
    <property type="taxonomic scope" value="Eukaryota"/>
</dbReference>
<dbReference type="InterPro" id="IPR001764">
    <property type="entry name" value="Glyco_hydro_3_N"/>
</dbReference>
<evidence type="ECO:0000256" key="18">
    <source>
        <dbReference type="ARBA" id="ARBA00041808"/>
    </source>
</evidence>
<dbReference type="Gene3D" id="2.60.40.10">
    <property type="entry name" value="Immunoglobulins"/>
    <property type="match status" value="1"/>
</dbReference>
<dbReference type="PANTHER" id="PTHR42715:SF12">
    <property type="entry name" value="BETA-GLUCOSIDASE G-RELATED"/>
    <property type="match status" value="1"/>
</dbReference>
<dbReference type="InterPro" id="IPR026891">
    <property type="entry name" value="Fn3-like"/>
</dbReference>
<protein>
    <recommendedName>
        <fullName evidence="15">Probable beta-glucosidase G</fullName>
        <ecNumber evidence="5">3.2.1.21</ecNumber>
    </recommendedName>
    <alternativeName>
        <fullName evidence="16">Beta-D-glucoside glucohydrolase G</fullName>
    </alternativeName>
    <alternativeName>
        <fullName evidence="17">Cellobiase G</fullName>
    </alternativeName>
    <alternativeName>
        <fullName evidence="18">Gentiobiase G</fullName>
    </alternativeName>
</protein>
<name>N1PP17_DOTSN</name>
<dbReference type="PRINTS" id="PR00133">
    <property type="entry name" value="GLHYDRLASE3"/>
</dbReference>
<evidence type="ECO:0000256" key="3">
    <source>
        <dbReference type="ARBA" id="ARBA00004987"/>
    </source>
</evidence>
<evidence type="ECO:0000256" key="7">
    <source>
        <dbReference type="ARBA" id="ARBA00022729"/>
    </source>
</evidence>
<evidence type="ECO:0000256" key="6">
    <source>
        <dbReference type="ARBA" id="ARBA00022525"/>
    </source>
</evidence>
<accession>N1PP17</accession>
<feature type="chain" id="PRO_5004110006" description="Probable beta-glucosidase G" evidence="19">
    <location>
        <begin position="24"/>
        <end position="831"/>
    </location>
</feature>
<keyword evidence="8 21" id="KW-0378">Hydrolase</keyword>
<evidence type="ECO:0000256" key="12">
    <source>
        <dbReference type="ARBA" id="ARBA00023295"/>
    </source>
</evidence>
<keyword evidence="9" id="KW-0136">Cellulose degradation</keyword>
<proteinExistence type="inferred from homology"/>
<dbReference type="SUPFAM" id="SSF51445">
    <property type="entry name" value="(Trans)glycosidases"/>
    <property type="match status" value="1"/>
</dbReference>
<evidence type="ECO:0000256" key="10">
    <source>
        <dbReference type="ARBA" id="ARBA00023180"/>
    </source>
</evidence>
<dbReference type="InterPro" id="IPR013783">
    <property type="entry name" value="Ig-like_fold"/>
</dbReference>
<keyword evidence="10" id="KW-0325">Glycoprotein</keyword>
<evidence type="ECO:0000256" key="9">
    <source>
        <dbReference type="ARBA" id="ARBA00023001"/>
    </source>
</evidence>
<keyword evidence="6" id="KW-0964">Secreted</keyword>
<dbReference type="Gene3D" id="3.20.20.300">
    <property type="entry name" value="Glycoside hydrolase, family 3, N-terminal domain"/>
    <property type="match status" value="1"/>
</dbReference>
<keyword evidence="22" id="KW-1185">Reference proteome</keyword>
<feature type="signal peptide" evidence="19">
    <location>
        <begin position="1"/>
        <end position="23"/>
    </location>
</feature>
<comment type="pathway">
    <text evidence="3">Glycan metabolism; cellulose degradation.</text>
</comment>
<evidence type="ECO:0000256" key="16">
    <source>
        <dbReference type="ARBA" id="ARBA00041276"/>
    </source>
</evidence>
<evidence type="ECO:0000256" key="4">
    <source>
        <dbReference type="ARBA" id="ARBA00005336"/>
    </source>
</evidence>
<dbReference type="Pfam" id="PF01915">
    <property type="entry name" value="Glyco_hydro_3_C"/>
    <property type="match status" value="1"/>
</dbReference>
<dbReference type="Pfam" id="PF00933">
    <property type="entry name" value="Glyco_hydro_3"/>
    <property type="match status" value="1"/>
</dbReference>
<dbReference type="GO" id="GO:0008422">
    <property type="term" value="F:beta-glucosidase activity"/>
    <property type="evidence" value="ECO:0007669"/>
    <property type="project" value="UniProtKB-EC"/>
</dbReference>
<comment type="subcellular location">
    <subcellularLocation>
        <location evidence="2">Secreted</location>
    </subcellularLocation>
</comment>
<evidence type="ECO:0000256" key="15">
    <source>
        <dbReference type="ARBA" id="ARBA00039579"/>
    </source>
</evidence>
<comment type="catalytic activity">
    <reaction evidence="1">
        <text>Hydrolysis of terminal, non-reducing beta-D-glucosyl residues with release of beta-D-glucose.</text>
        <dbReference type="EC" id="3.2.1.21"/>
    </reaction>
</comment>
<dbReference type="EC" id="3.2.1.21" evidence="5"/>
<dbReference type="InterPro" id="IPR002772">
    <property type="entry name" value="Glyco_hydro_3_C"/>
</dbReference>
<reference evidence="22" key="1">
    <citation type="journal article" date="2012" name="PLoS Genet.">
        <title>The genomes of the fungal plant pathogens Cladosporium fulvum and Dothistroma septosporum reveal adaptation to different hosts and lifestyles but also signatures of common ancestry.</title>
        <authorList>
            <person name="de Wit P.J.G.M."/>
            <person name="van der Burgt A."/>
            <person name="Oekmen B."/>
            <person name="Stergiopoulos I."/>
            <person name="Abd-Elsalam K.A."/>
            <person name="Aerts A.L."/>
            <person name="Bahkali A.H."/>
            <person name="Beenen H.G."/>
            <person name="Chettri P."/>
            <person name="Cox M.P."/>
            <person name="Datema E."/>
            <person name="de Vries R.P."/>
            <person name="Dhillon B."/>
            <person name="Ganley A.R."/>
            <person name="Griffiths S.A."/>
            <person name="Guo Y."/>
            <person name="Hamelin R.C."/>
            <person name="Henrissat B."/>
            <person name="Kabir M.S."/>
            <person name="Jashni M.K."/>
            <person name="Kema G."/>
            <person name="Klaubauf S."/>
            <person name="Lapidus A."/>
            <person name="Levasseur A."/>
            <person name="Lindquist E."/>
            <person name="Mehrabi R."/>
            <person name="Ohm R.A."/>
            <person name="Owen T.J."/>
            <person name="Salamov A."/>
            <person name="Schwelm A."/>
            <person name="Schijlen E."/>
            <person name="Sun H."/>
            <person name="van den Burg H.A."/>
            <person name="van Ham R.C.H.J."/>
            <person name="Zhang S."/>
            <person name="Goodwin S.B."/>
            <person name="Grigoriev I.V."/>
            <person name="Collemare J."/>
            <person name="Bradshaw R.E."/>
        </authorList>
    </citation>
    <scope>NUCLEOTIDE SEQUENCE [LARGE SCALE GENOMIC DNA]</scope>
    <source>
        <strain evidence="22">NZE10 / CBS 128990</strain>
    </source>
</reference>